<proteinExistence type="predicted"/>
<sequence>MSCPEQLTSLEQASGIAGQPPSLSHYHYCYGVEPHKRKQPCTEPALSTCVYINMMLENADCSDKSKRKRQILIAHCSSVLLGVMVNCNLLIPLCSDFSNLLSDIH</sequence>
<keyword evidence="2" id="KW-1133">Transmembrane helix</keyword>
<reference evidence="3 4" key="1">
    <citation type="submission" date="2015-01" db="EMBL/GenBank/DDBJ databases">
        <title>Evolution of Trichinella species and genotypes.</title>
        <authorList>
            <person name="Korhonen P.K."/>
            <person name="Edoardo P."/>
            <person name="Giuseppe L.R."/>
            <person name="Gasser R.B."/>
        </authorList>
    </citation>
    <scope>NUCLEOTIDE SEQUENCE [LARGE SCALE GENOMIC DNA]</scope>
    <source>
        <strain evidence="3">ISS141</strain>
    </source>
</reference>
<evidence type="ECO:0000313" key="3">
    <source>
        <dbReference type="EMBL" id="KRX86164.1"/>
    </source>
</evidence>
<comment type="caution">
    <text evidence="3">The sequence shown here is derived from an EMBL/GenBank/DDBJ whole genome shotgun (WGS) entry which is preliminary data.</text>
</comment>
<evidence type="ECO:0000256" key="1">
    <source>
        <dbReference type="SAM" id="MobiDB-lite"/>
    </source>
</evidence>
<feature type="region of interest" description="Disordered" evidence="1">
    <location>
        <begin position="1"/>
        <end position="21"/>
    </location>
</feature>
<keyword evidence="2" id="KW-0812">Transmembrane</keyword>
<accession>A0A0V0XE55</accession>
<name>A0A0V0XE55_TRIPS</name>
<keyword evidence="2" id="KW-0472">Membrane</keyword>
<dbReference type="AlphaFoldDB" id="A0A0V0XE55"/>
<protein>
    <submittedName>
        <fullName evidence="3">Uncharacterized protein</fullName>
    </submittedName>
</protein>
<feature type="compositionally biased region" description="Polar residues" evidence="1">
    <location>
        <begin position="1"/>
        <end position="12"/>
    </location>
</feature>
<organism evidence="3 4">
    <name type="scientific">Trichinella pseudospiralis</name>
    <name type="common">Parasitic roundworm</name>
    <dbReference type="NCBI Taxonomy" id="6337"/>
    <lineage>
        <taxon>Eukaryota</taxon>
        <taxon>Metazoa</taxon>
        <taxon>Ecdysozoa</taxon>
        <taxon>Nematoda</taxon>
        <taxon>Enoplea</taxon>
        <taxon>Dorylaimia</taxon>
        <taxon>Trichinellida</taxon>
        <taxon>Trichinellidae</taxon>
        <taxon>Trichinella</taxon>
    </lineage>
</organism>
<feature type="transmembrane region" description="Helical" evidence="2">
    <location>
        <begin position="72"/>
        <end position="91"/>
    </location>
</feature>
<dbReference type="EMBL" id="JYDU01000443">
    <property type="protein sequence ID" value="KRX86164.1"/>
    <property type="molecule type" value="Genomic_DNA"/>
</dbReference>
<gene>
    <name evidence="3" type="ORF">T4E_11617</name>
</gene>
<dbReference type="Proteomes" id="UP000054815">
    <property type="component" value="Unassembled WGS sequence"/>
</dbReference>
<evidence type="ECO:0000256" key="2">
    <source>
        <dbReference type="SAM" id="Phobius"/>
    </source>
</evidence>
<evidence type="ECO:0000313" key="4">
    <source>
        <dbReference type="Proteomes" id="UP000054815"/>
    </source>
</evidence>